<dbReference type="EMBL" id="KZ679258">
    <property type="protein sequence ID" value="PTB43840.1"/>
    <property type="molecule type" value="Genomic_DNA"/>
</dbReference>
<keyword evidence="2" id="KW-1185">Reference proteome</keyword>
<accession>A0A2T3ZGC8</accession>
<proteinExistence type="predicted"/>
<sequence>MHLEYQNRTDNAMYAYVLFIRSHLTPYDGIDWDRFKPQSEPNWVPKTSDDHFQFCLLKAIAHLIQYEYEEAKESCIEAGSLLPGICKSDNDQGYKNMMAWGFLLLYKYLIQEELGFQYVFKNIHSLEIIGSCMSVRAVALLQHEKDIMDPFHEQKESEALPFIQNASEDQMKARVNIAHIASSAIAGFFFLLENEDPEETLTPELNRSIYSMLEYVQTSSLLSKPERLLNYRREYQYLCCLFRLKKSWWEKTQISHASFLCYASLSYEFNSKFVRHTFYKLQLKSLLEKEINSTI</sequence>
<name>A0A2T3ZGC8_TRIA4</name>
<gene>
    <name evidence="1" type="ORF">M441DRAFT_453333</name>
</gene>
<reference evidence="1 2" key="1">
    <citation type="submission" date="2016-07" db="EMBL/GenBank/DDBJ databases">
        <title>Multiple horizontal gene transfer events from other fungi enriched the ability of initially mycotrophic Trichoderma (Ascomycota) to feed on dead plant biomass.</title>
        <authorList>
            <consortium name="DOE Joint Genome Institute"/>
            <person name="Aerts A."/>
            <person name="Atanasova L."/>
            <person name="Chenthamara K."/>
            <person name="Zhang J."/>
            <person name="Grujic M."/>
            <person name="Henrissat B."/>
            <person name="Kuo A."/>
            <person name="Salamov A."/>
            <person name="Lipzen A."/>
            <person name="Labutti K."/>
            <person name="Barry K."/>
            <person name="Miao Y."/>
            <person name="Rahimi M.J."/>
            <person name="Shen Q."/>
            <person name="Grigoriev I.V."/>
            <person name="Kubicek C.P."/>
            <person name="Druzhinina I.S."/>
        </authorList>
    </citation>
    <scope>NUCLEOTIDE SEQUENCE [LARGE SCALE GENOMIC DNA]</scope>
    <source>
        <strain evidence="1 2">CBS 433.97</strain>
    </source>
</reference>
<organism evidence="1 2">
    <name type="scientific">Trichoderma asperellum (strain ATCC 204424 / CBS 433.97 / NBRC 101777)</name>
    <dbReference type="NCBI Taxonomy" id="1042311"/>
    <lineage>
        <taxon>Eukaryota</taxon>
        <taxon>Fungi</taxon>
        <taxon>Dikarya</taxon>
        <taxon>Ascomycota</taxon>
        <taxon>Pezizomycotina</taxon>
        <taxon>Sordariomycetes</taxon>
        <taxon>Hypocreomycetidae</taxon>
        <taxon>Hypocreales</taxon>
        <taxon>Hypocreaceae</taxon>
        <taxon>Trichoderma</taxon>
    </lineage>
</organism>
<dbReference type="AlphaFoldDB" id="A0A2T3ZGC8"/>
<protein>
    <submittedName>
        <fullName evidence="1">Uncharacterized protein</fullName>
    </submittedName>
</protein>
<evidence type="ECO:0000313" key="2">
    <source>
        <dbReference type="Proteomes" id="UP000240493"/>
    </source>
</evidence>
<dbReference type="Proteomes" id="UP000240493">
    <property type="component" value="Unassembled WGS sequence"/>
</dbReference>
<evidence type="ECO:0000313" key="1">
    <source>
        <dbReference type="EMBL" id="PTB43840.1"/>
    </source>
</evidence>